<protein>
    <submittedName>
        <fullName evidence="6">Helix-turn-helix domain-containing protein</fullName>
    </submittedName>
</protein>
<keyword evidence="2" id="KW-0238">DNA-binding</keyword>
<dbReference type="InterPro" id="IPR014757">
    <property type="entry name" value="Tscrpt_reg_IclR_C"/>
</dbReference>
<keyword evidence="7" id="KW-1185">Reference proteome</keyword>
<evidence type="ECO:0000256" key="3">
    <source>
        <dbReference type="ARBA" id="ARBA00023163"/>
    </source>
</evidence>
<comment type="caution">
    <text evidence="6">The sequence shown here is derived from an EMBL/GenBank/DDBJ whole genome shotgun (WGS) entry which is preliminary data.</text>
</comment>
<evidence type="ECO:0000313" key="7">
    <source>
        <dbReference type="Proteomes" id="UP001230685"/>
    </source>
</evidence>
<feature type="domain" description="HTH iclR-type" evidence="4">
    <location>
        <begin position="1"/>
        <end position="59"/>
    </location>
</feature>
<dbReference type="PROSITE" id="PS51078">
    <property type="entry name" value="ICLR_ED"/>
    <property type="match status" value="1"/>
</dbReference>
<accession>A0ABT9EKX7</accession>
<dbReference type="InterPro" id="IPR005471">
    <property type="entry name" value="Tscrpt_reg_IclR_N"/>
</dbReference>
<name>A0ABT9EKX7_9SPHN</name>
<evidence type="ECO:0000313" key="6">
    <source>
        <dbReference type="EMBL" id="MDP1027625.1"/>
    </source>
</evidence>
<feature type="domain" description="IclR-ED" evidence="5">
    <location>
        <begin position="60"/>
        <end position="255"/>
    </location>
</feature>
<evidence type="ECO:0000256" key="1">
    <source>
        <dbReference type="ARBA" id="ARBA00023015"/>
    </source>
</evidence>
<evidence type="ECO:0000259" key="4">
    <source>
        <dbReference type="PROSITE" id="PS51077"/>
    </source>
</evidence>
<dbReference type="Pfam" id="PF09339">
    <property type="entry name" value="HTH_IclR"/>
    <property type="match status" value="1"/>
</dbReference>
<sequence>MRTFEVLELFAERRRPMALHEIYTELGYPQSSTTNLLKSMVLLGYLNYNRIKRTYLPTMRLNLLGNWVAGYMQQEGGFRELVEEMQRRTDETVGIATQNDLFVQYLFLTAPGHQFKNVPPDGTMRLLVDSSAGRAMMARMNDRAIDKLCRYTNHYEMSDSRVNYAEVMKDISWIRHVGYCYFPNWPTPDVSSISIALDADLHGIPLSIGVGGLAERISREKADILATMRELIAAFNARRAAVRDAAADQPDAPGDAEDN</sequence>
<evidence type="ECO:0000256" key="2">
    <source>
        <dbReference type="ARBA" id="ARBA00023125"/>
    </source>
</evidence>
<dbReference type="PANTHER" id="PTHR30136">
    <property type="entry name" value="HELIX-TURN-HELIX TRANSCRIPTIONAL REGULATOR, ICLR FAMILY"/>
    <property type="match status" value="1"/>
</dbReference>
<proteinExistence type="predicted"/>
<keyword evidence="1" id="KW-0805">Transcription regulation</keyword>
<dbReference type="InterPro" id="IPR036388">
    <property type="entry name" value="WH-like_DNA-bd_sf"/>
</dbReference>
<dbReference type="EMBL" id="JAUUDS010000004">
    <property type="protein sequence ID" value="MDP1027625.1"/>
    <property type="molecule type" value="Genomic_DNA"/>
</dbReference>
<dbReference type="PROSITE" id="PS51077">
    <property type="entry name" value="HTH_ICLR"/>
    <property type="match status" value="1"/>
</dbReference>
<dbReference type="Pfam" id="PF01614">
    <property type="entry name" value="IclR_C"/>
    <property type="match status" value="1"/>
</dbReference>
<dbReference type="SUPFAM" id="SSF55781">
    <property type="entry name" value="GAF domain-like"/>
    <property type="match status" value="1"/>
</dbReference>
<reference evidence="6 7" key="1">
    <citation type="submission" date="2023-07" db="EMBL/GenBank/DDBJ databases">
        <authorList>
            <person name="Kim M.K."/>
        </authorList>
    </citation>
    <scope>NUCLEOTIDE SEQUENCE [LARGE SCALE GENOMIC DNA]</scope>
    <source>
        <strain evidence="6 7">KR1UV-12</strain>
    </source>
</reference>
<dbReference type="Gene3D" id="3.30.450.40">
    <property type="match status" value="1"/>
</dbReference>
<dbReference type="InterPro" id="IPR050707">
    <property type="entry name" value="HTH_MetabolicPath_Reg"/>
</dbReference>
<dbReference type="PANTHER" id="PTHR30136:SF35">
    <property type="entry name" value="HTH-TYPE TRANSCRIPTIONAL REGULATOR RV1719"/>
    <property type="match status" value="1"/>
</dbReference>
<gene>
    <name evidence="6" type="ORF">Q5H91_10405</name>
</gene>
<dbReference type="InterPro" id="IPR036390">
    <property type="entry name" value="WH_DNA-bd_sf"/>
</dbReference>
<dbReference type="RefSeq" id="WP_305173334.1">
    <property type="nucleotide sequence ID" value="NZ_JAUUDS010000004.1"/>
</dbReference>
<dbReference type="Proteomes" id="UP001230685">
    <property type="component" value="Unassembled WGS sequence"/>
</dbReference>
<evidence type="ECO:0000259" key="5">
    <source>
        <dbReference type="PROSITE" id="PS51078"/>
    </source>
</evidence>
<dbReference type="InterPro" id="IPR029016">
    <property type="entry name" value="GAF-like_dom_sf"/>
</dbReference>
<organism evidence="6 7">
    <name type="scientific">Sphingomonas aurea</name>
    <dbReference type="NCBI Taxonomy" id="3063994"/>
    <lineage>
        <taxon>Bacteria</taxon>
        <taxon>Pseudomonadati</taxon>
        <taxon>Pseudomonadota</taxon>
        <taxon>Alphaproteobacteria</taxon>
        <taxon>Sphingomonadales</taxon>
        <taxon>Sphingomonadaceae</taxon>
        <taxon>Sphingomonas</taxon>
    </lineage>
</organism>
<dbReference type="Gene3D" id="1.10.10.10">
    <property type="entry name" value="Winged helix-like DNA-binding domain superfamily/Winged helix DNA-binding domain"/>
    <property type="match status" value="1"/>
</dbReference>
<dbReference type="SUPFAM" id="SSF46785">
    <property type="entry name" value="Winged helix' DNA-binding domain"/>
    <property type="match status" value="1"/>
</dbReference>
<keyword evidence="3" id="KW-0804">Transcription</keyword>